<accession>A0ABT9R6P0</accession>
<protein>
    <submittedName>
        <fullName evidence="4">Skp family chaperone for outer membrane proteins</fullName>
    </submittedName>
</protein>
<evidence type="ECO:0000256" key="2">
    <source>
        <dbReference type="SAM" id="MobiDB-lite"/>
    </source>
</evidence>
<feature type="domain" description="D-alanyl-D-alanine carboxypeptidase-like core" evidence="3">
    <location>
        <begin position="292"/>
        <end position="399"/>
    </location>
</feature>
<dbReference type="Pfam" id="PF02557">
    <property type="entry name" value="VanY"/>
    <property type="match status" value="1"/>
</dbReference>
<dbReference type="CDD" id="cd14814">
    <property type="entry name" value="Peptidase_M15"/>
    <property type="match status" value="1"/>
</dbReference>
<gene>
    <name evidence="4" type="ORF">J2S55_004182</name>
</gene>
<feature type="region of interest" description="Disordered" evidence="2">
    <location>
        <begin position="1"/>
        <end position="57"/>
    </location>
</feature>
<evidence type="ECO:0000313" key="4">
    <source>
        <dbReference type="EMBL" id="MDP9864916.1"/>
    </source>
</evidence>
<dbReference type="Gene3D" id="3.30.1380.10">
    <property type="match status" value="1"/>
</dbReference>
<proteinExistence type="predicted"/>
<dbReference type="InterPro" id="IPR003709">
    <property type="entry name" value="VanY-like_core_dom"/>
</dbReference>
<dbReference type="InterPro" id="IPR052179">
    <property type="entry name" value="DD-CPase-like"/>
</dbReference>
<dbReference type="PANTHER" id="PTHR34385:SF1">
    <property type="entry name" value="PEPTIDOGLYCAN L-ALANYL-D-GLUTAMATE ENDOPEPTIDASE CWLK"/>
    <property type="match status" value="1"/>
</dbReference>
<evidence type="ECO:0000259" key="3">
    <source>
        <dbReference type="Pfam" id="PF02557"/>
    </source>
</evidence>
<sequence>MTSLLPGAAATQRASAEVQPVAARGSTSHAMPSRESVSLAGARGESAGLRGARGESASISELRGESVGLRGARGESASLDGLRREPVNLTELRREAEKASKDLEGATKALEQRRAKIQASQKELTAKLRELQAAERAFAQVRQPLSDIVGQLYQHQTMGSDVAGFLSGASDASTLRAMAAVSQIVAQRDQILQESSRLQVERERLAAEAQELRAGTLLSEAQMGAEIETLRVRSSKIVKSLTQALVKLGVKVDKGGQPAEGCAPTKALSANEFANGLIPKAYLCPLQQRGNELRGDAALAFISLNEAYKRQFGRPMCVTDSYRNLAEQQSVYYRRPGFAAVPGRSNHGLGLAVDLCGGVERFRSPQFNWLEANGKKFGWFHPKWAYISPFEPWHWEYDPKLGSLL</sequence>
<dbReference type="PANTHER" id="PTHR34385">
    <property type="entry name" value="D-ALANYL-D-ALANINE CARBOXYPEPTIDASE"/>
    <property type="match status" value="1"/>
</dbReference>
<feature type="coiled-coil region" evidence="1">
    <location>
        <begin position="188"/>
        <end position="215"/>
    </location>
</feature>
<dbReference type="RefSeq" id="WP_306863531.1">
    <property type="nucleotide sequence ID" value="NZ_JAUSRB010000002.1"/>
</dbReference>
<dbReference type="EMBL" id="JAUSRB010000002">
    <property type="protein sequence ID" value="MDP9864916.1"/>
    <property type="molecule type" value="Genomic_DNA"/>
</dbReference>
<organism evidence="4 5">
    <name type="scientific">Streptosporangium brasiliense</name>
    <dbReference type="NCBI Taxonomy" id="47480"/>
    <lineage>
        <taxon>Bacteria</taxon>
        <taxon>Bacillati</taxon>
        <taxon>Actinomycetota</taxon>
        <taxon>Actinomycetes</taxon>
        <taxon>Streptosporangiales</taxon>
        <taxon>Streptosporangiaceae</taxon>
        <taxon>Streptosporangium</taxon>
    </lineage>
</organism>
<dbReference type="Proteomes" id="UP001230426">
    <property type="component" value="Unassembled WGS sequence"/>
</dbReference>
<evidence type="ECO:0000313" key="5">
    <source>
        <dbReference type="Proteomes" id="UP001230426"/>
    </source>
</evidence>
<name>A0ABT9R6P0_9ACTN</name>
<comment type="caution">
    <text evidence="4">The sequence shown here is derived from an EMBL/GenBank/DDBJ whole genome shotgun (WGS) entry which is preliminary data.</text>
</comment>
<keyword evidence="1" id="KW-0175">Coiled coil</keyword>
<dbReference type="SUPFAM" id="SSF55166">
    <property type="entry name" value="Hedgehog/DD-peptidase"/>
    <property type="match status" value="1"/>
</dbReference>
<keyword evidence="5" id="KW-1185">Reference proteome</keyword>
<reference evidence="4 5" key="1">
    <citation type="submission" date="2023-07" db="EMBL/GenBank/DDBJ databases">
        <title>Sequencing the genomes of 1000 actinobacteria strains.</title>
        <authorList>
            <person name="Klenk H.-P."/>
        </authorList>
    </citation>
    <scope>NUCLEOTIDE SEQUENCE [LARGE SCALE GENOMIC DNA]</scope>
    <source>
        <strain evidence="4 5">DSM 44109</strain>
    </source>
</reference>
<evidence type="ECO:0000256" key="1">
    <source>
        <dbReference type="SAM" id="Coils"/>
    </source>
</evidence>
<feature type="coiled-coil region" evidence="1">
    <location>
        <begin position="89"/>
        <end position="137"/>
    </location>
</feature>
<dbReference type="InterPro" id="IPR009045">
    <property type="entry name" value="Zn_M74/Hedgehog-like"/>
</dbReference>